<protein>
    <submittedName>
        <fullName evidence="1">Uncharacterized protein</fullName>
    </submittedName>
</protein>
<evidence type="ECO:0000313" key="1">
    <source>
        <dbReference type="EMBL" id="RLK02683.1"/>
    </source>
</evidence>
<sequence>MNRIEVTPMSKQTQKCDAAEALRLLEQAWAYYSPEPVVPIKNETPELFEYANAA</sequence>
<keyword evidence="2" id="KW-1185">Reference proteome</keyword>
<proteinExistence type="predicted"/>
<dbReference type="Proteomes" id="UP000271700">
    <property type="component" value="Unassembled WGS sequence"/>
</dbReference>
<reference evidence="1 2" key="1">
    <citation type="submission" date="2018-10" db="EMBL/GenBank/DDBJ databases">
        <title>Genomic Encyclopedia of Archaeal and Bacterial Type Strains, Phase II (KMG-II): from individual species to whole genera.</title>
        <authorList>
            <person name="Goeker M."/>
        </authorList>
    </citation>
    <scope>NUCLEOTIDE SEQUENCE [LARGE SCALE GENOMIC DNA]</scope>
    <source>
        <strain evidence="1 2">DSM 29317</strain>
    </source>
</reference>
<accession>A0A497Z703</accession>
<dbReference type="AlphaFoldDB" id="A0A497Z703"/>
<dbReference type="STRING" id="981384.GCA_000192475_00863"/>
<dbReference type="EMBL" id="RCCT01000005">
    <property type="protein sequence ID" value="RLK02683.1"/>
    <property type="molecule type" value="Genomic_DNA"/>
</dbReference>
<evidence type="ECO:0000313" key="2">
    <source>
        <dbReference type="Proteomes" id="UP000271700"/>
    </source>
</evidence>
<name>A0A497Z703_9RHOB</name>
<organism evidence="1 2">
    <name type="scientific">Ruegeria conchae</name>
    <dbReference type="NCBI Taxonomy" id="981384"/>
    <lineage>
        <taxon>Bacteria</taxon>
        <taxon>Pseudomonadati</taxon>
        <taxon>Pseudomonadota</taxon>
        <taxon>Alphaproteobacteria</taxon>
        <taxon>Rhodobacterales</taxon>
        <taxon>Roseobacteraceae</taxon>
        <taxon>Ruegeria</taxon>
    </lineage>
</organism>
<gene>
    <name evidence="1" type="ORF">CLV75_3235</name>
</gene>
<comment type="caution">
    <text evidence="1">The sequence shown here is derived from an EMBL/GenBank/DDBJ whole genome shotgun (WGS) entry which is preliminary data.</text>
</comment>